<proteinExistence type="predicted"/>
<sequence>MKKYEIEFAIVIVLLTIVVVIQAMLTEPCRQKQPMQINVYDRGQYK</sequence>
<protein>
    <submittedName>
        <fullName evidence="2">Uncharacterized protein</fullName>
    </submittedName>
</protein>
<dbReference type="EMBL" id="BK015659">
    <property type="protein sequence ID" value="DAE18650.1"/>
    <property type="molecule type" value="Genomic_DNA"/>
</dbReference>
<keyword evidence="1" id="KW-0472">Membrane</keyword>
<accession>A0A8S5QI33</accession>
<keyword evidence="1" id="KW-1133">Transmembrane helix</keyword>
<organism evidence="2">
    <name type="scientific">Myoviridae sp. ctGkq5</name>
    <dbReference type="NCBI Taxonomy" id="2825074"/>
    <lineage>
        <taxon>Viruses</taxon>
        <taxon>Duplodnaviria</taxon>
        <taxon>Heunggongvirae</taxon>
        <taxon>Uroviricota</taxon>
        <taxon>Caudoviricetes</taxon>
    </lineage>
</organism>
<keyword evidence="1" id="KW-0812">Transmembrane</keyword>
<evidence type="ECO:0000313" key="2">
    <source>
        <dbReference type="EMBL" id="DAE18650.1"/>
    </source>
</evidence>
<name>A0A8S5QI33_9CAUD</name>
<reference evidence="2" key="1">
    <citation type="journal article" date="2021" name="Proc. Natl. Acad. Sci. U.S.A.">
        <title>A Catalog of Tens of Thousands of Viruses from Human Metagenomes Reveals Hidden Associations with Chronic Diseases.</title>
        <authorList>
            <person name="Tisza M.J."/>
            <person name="Buck C.B."/>
        </authorList>
    </citation>
    <scope>NUCLEOTIDE SEQUENCE</scope>
    <source>
        <strain evidence="2">CtGkq5</strain>
    </source>
</reference>
<feature type="transmembrane region" description="Helical" evidence="1">
    <location>
        <begin position="6"/>
        <end position="25"/>
    </location>
</feature>
<evidence type="ECO:0000256" key="1">
    <source>
        <dbReference type="SAM" id="Phobius"/>
    </source>
</evidence>